<dbReference type="PROSITE" id="PS50053">
    <property type="entry name" value="UBIQUITIN_2"/>
    <property type="match status" value="1"/>
</dbReference>
<proteinExistence type="predicted"/>
<dbReference type="Pfam" id="PF00240">
    <property type="entry name" value="ubiquitin"/>
    <property type="match status" value="1"/>
</dbReference>
<evidence type="ECO:0000313" key="2">
    <source>
        <dbReference type="EMBL" id="KAK5996409.1"/>
    </source>
</evidence>
<organism evidence="2 3">
    <name type="scientific">Cladobotryum mycophilum</name>
    <dbReference type="NCBI Taxonomy" id="491253"/>
    <lineage>
        <taxon>Eukaryota</taxon>
        <taxon>Fungi</taxon>
        <taxon>Dikarya</taxon>
        <taxon>Ascomycota</taxon>
        <taxon>Pezizomycotina</taxon>
        <taxon>Sordariomycetes</taxon>
        <taxon>Hypocreomycetidae</taxon>
        <taxon>Hypocreales</taxon>
        <taxon>Hypocreaceae</taxon>
        <taxon>Cladobotryum</taxon>
    </lineage>
</organism>
<accession>A0ABR0SWL1</accession>
<name>A0ABR0SWL1_9HYPO</name>
<comment type="caution">
    <text evidence="2">The sequence shown here is derived from an EMBL/GenBank/DDBJ whole genome shotgun (WGS) entry which is preliminary data.</text>
</comment>
<dbReference type="Proteomes" id="UP001338125">
    <property type="component" value="Unassembled WGS sequence"/>
</dbReference>
<dbReference type="InterPro" id="IPR029071">
    <property type="entry name" value="Ubiquitin-like_domsf"/>
</dbReference>
<evidence type="ECO:0000313" key="3">
    <source>
        <dbReference type="Proteomes" id="UP001338125"/>
    </source>
</evidence>
<dbReference type="InterPro" id="IPR050158">
    <property type="entry name" value="Ubiquitin_ubiquitin-like"/>
</dbReference>
<feature type="domain" description="Ubiquitin-like" evidence="1">
    <location>
        <begin position="218"/>
        <end position="293"/>
    </location>
</feature>
<dbReference type="Gene3D" id="3.10.20.90">
    <property type="entry name" value="Phosphatidylinositol 3-kinase Catalytic Subunit, Chain A, domain 1"/>
    <property type="match status" value="1"/>
</dbReference>
<dbReference type="SMART" id="SM00213">
    <property type="entry name" value="UBQ"/>
    <property type="match status" value="1"/>
</dbReference>
<gene>
    <name evidence="2" type="ORF">PT974_01743</name>
</gene>
<dbReference type="EMBL" id="JAVFKD010000002">
    <property type="protein sequence ID" value="KAK5996409.1"/>
    <property type="molecule type" value="Genomic_DNA"/>
</dbReference>
<dbReference type="SUPFAM" id="SSF54236">
    <property type="entry name" value="Ubiquitin-like"/>
    <property type="match status" value="1"/>
</dbReference>
<reference evidence="2 3" key="1">
    <citation type="submission" date="2024-01" db="EMBL/GenBank/DDBJ databases">
        <title>Complete genome of Cladobotryum mycophilum ATHUM6906.</title>
        <authorList>
            <person name="Christinaki A.C."/>
            <person name="Myridakis A.I."/>
            <person name="Kouvelis V.N."/>
        </authorList>
    </citation>
    <scope>NUCLEOTIDE SEQUENCE [LARGE SCALE GENOMIC DNA]</scope>
    <source>
        <strain evidence="2 3">ATHUM6906</strain>
    </source>
</reference>
<dbReference type="PANTHER" id="PTHR10666">
    <property type="entry name" value="UBIQUITIN"/>
    <property type="match status" value="1"/>
</dbReference>
<dbReference type="PRINTS" id="PR00348">
    <property type="entry name" value="UBIQUITIN"/>
</dbReference>
<dbReference type="InterPro" id="IPR019956">
    <property type="entry name" value="Ubiquitin_dom"/>
</dbReference>
<sequence length="426" mass="48036">MVQTVKVVLTSHVWVLSFQRKVFNMQLDLTSWSPEVKLSSESIRLDDLEISFHRTVRVPDNSSMNELPPSLGQFPLFSVNCYTEKLPNSMSRRGGLFFPMYRKSSREKNGRPCGFNFDSCKRYAIKILVGGINVVSSEPVIETAATALRRRDLPKSRKKMVGCIAVEPGKVRQFVSMPMGTGYSVEAQIMGDETTGGMQFEITRLDTPYPRTKMGERIKIKIVTLTRKTIIFQAYPSNTIAEVKEYVQNQEGIPPDQQKLVFCGQQLEDWSTLSDYEIQDGDEIDLILSLRGSGYLDPAKLQMSVAAGGQIKQNIVNLPRRDYQNSTTIAFQVQILNSAHFRFITSQEPPRCPISAKDYAALGLPFFSPYEEPTTLCGDFSTMRSMNHIDGAEETSLKDIPIMGTKTGYLIEWTSTNCKLLNRHSM</sequence>
<keyword evidence="3" id="KW-1185">Reference proteome</keyword>
<protein>
    <submittedName>
        <fullName evidence="2">Uba52-like protein</fullName>
    </submittedName>
</protein>
<dbReference type="InterPro" id="IPR000626">
    <property type="entry name" value="Ubiquitin-like_dom"/>
</dbReference>
<evidence type="ECO:0000259" key="1">
    <source>
        <dbReference type="PROSITE" id="PS50053"/>
    </source>
</evidence>